<dbReference type="SUPFAM" id="SSF46548">
    <property type="entry name" value="alpha-helical ferredoxin"/>
    <property type="match status" value="1"/>
</dbReference>
<dbReference type="Gene3D" id="3.30.70.20">
    <property type="match status" value="1"/>
</dbReference>
<dbReference type="Pfam" id="PF14691">
    <property type="entry name" value="Fer4_20"/>
    <property type="match status" value="1"/>
</dbReference>
<evidence type="ECO:0000256" key="1">
    <source>
        <dbReference type="ARBA" id="ARBA00022723"/>
    </source>
</evidence>
<dbReference type="Pfam" id="PF00037">
    <property type="entry name" value="Fer4"/>
    <property type="match status" value="2"/>
</dbReference>
<keyword evidence="1" id="KW-0479">Metal-binding</keyword>
<keyword evidence="2" id="KW-0560">Oxidoreductase</keyword>
<evidence type="ECO:0000256" key="3">
    <source>
        <dbReference type="ARBA" id="ARBA00023004"/>
    </source>
</evidence>
<dbReference type="EMBL" id="DVOB01000104">
    <property type="protein sequence ID" value="HIU95977.1"/>
    <property type="molecule type" value="Genomic_DNA"/>
</dbReference>
<protein>
    <submittedName>
        <fullName evidence="6">FAD-dependent oxidoreductase</fullName>
    </submittedName>
</protein>
<keyword evidence="4" id="KW-0411">Iron-sulfur</keyword>
<comment type="caution">
    <text evidence="6">The sequence shown here is derived from an EMBL/GenBank/DDBJ whole genome shotgun (WGS) entry which is preliminary data.</text>
</comment>
<dbReference type="SUPFAM" id="SSF54862">
    <property type="entry name" value="4Fe-4S ferredoxins"/>
    <property type="match status" value="1"/>
</dbReference>
<dbReference type="PROSITE" id="PS51379">
    <property type="entry name" value="4FE4S_FER_2"/>
    <property type="match status" value="2"/>
</dbReference>
<name>A0A9D1N761_9FIRM</name>
<dbReference type="SUPFAM" id="SSF51971">
    <property type="entry name" value="Nucleotide-binding domain"/>
    <property type="match status" value="2"/>
</dbReference>
<proteinExistence type="predicted"/>
<feature type="domain" description="4Fe-4S ferredoxin-type" evidence="5">
    <location>
        <begin position="11"/>
        <end position="40"/>
    </location>
</feature>
<dbReference type="PANTHER" id="PTHR42949">
    <property type="entry name" value="ANAEROBIC GLYCEROL-3-PHOSPHATE DEHYDROGENASE SUBUNIT B"/>
    <property type="match status" value="1"/>
</dbReference>
<evidence type="ECO:0000259" key="5">
    <source>
        <dbReference type="PROSITE" id="PS51379"/>
    </source>
</evidence>
<organism evidence="6 7">
    <name type="scientific">Candidatus Allocopromorpha excrementipullorum</name>
    <dbReference type="NCBI Taxonomy" id="2840743"/>
    <lineage>
        <taxon>Bacteria</taxon>
        <taxon>Bacillati</taxon>
        <taxon>Bacillota</taxon>
        <taxon>Clostridia</taxon>
        <taxon>Eubacteriales</taxon>
        <taxon>Eubacteriaceae</taxon>
        <taxon>Eubacteriaceae incertae sedis</taxon>
        <taxon>Candidatus Allocopromorpha</taxon>
    </lineage>
</organism>
<dbReference type="Gene3D" id="1.10.1060.10">
    <property type="entry name" value="Alpha-helical ferredoxin"/>
    <property type="match status" value="1"/>
</dbReference>
<evidence type="ECO:0000313" key="7">
    <source>
        <dbReference type="Proteomes" id="UP000824130"/>
    </source>
</evidence>
<dbReference type="Pfam" id="PF07992">
    <property type="entry name" value="Pyr_redox_2"/>
    <property type="match status" value="2"/>
</dbReference>
<dbReference type="InterPro" id="IPR017896">
    <property type="entry name" value="4Fe4S_Fe-S-bd"/>
</dbReference>
<dbReference type="GO" id="GO:0016491">
    <property type="term" value="F:oxidoreductase activity"/>
    <property type="evidence" value="ECO:0007669"/>
    <property type="project" value="UniProtKB-KW"/>
</dbReference>
<dbReference type="PROSITE" id="PS00198">
    <property type="entry name" value="4FE4S_FER_1"/>
    <property type="match status" value="2"/>
</dbReference>
<dbReference type="GO" id="GO:0051536">
    <property type="term" value="F:iron-sulfur cluster binding"/>
    <property type="evidence" value="ECO:0007669"/>
    <property type="project" value="UniProtKB-KW"/>
</dbReference>
<feature type="domain" description="4Fe-4S ferredoxin-type" evidence="5">
    <location>
        <begin position="900"/>
        <end position="929"/>
    </location>
</feature>
<evidence type="ECO:0000256" key="2">
    <source>
        <dbReference type="ARBA" id="ARBA00023002"/>
    </source>
</evidence>
<accession>A0A9D1N761</accession>
<dbReference type="PRINTS" id="PR00368">
    <property type="entry name" value="FADPNR"/>
</dbReference>
<dbReference type="Proteomes" id="UP000824130">
    <property type="component" value="Unassembled WGS sequence"/>
</dbReference>
<dbReference type="Gene3D" id="3.50.50.60">
    <property type="entry name" value="FAD/NAD(P)-binding domain"/>
    <property type="match status" value="4"/>
</dbReference>
<dbReference type="PRINTS" id="PR00411">
    <property type="entry name" value="PNDRDTASEI"/>
</dbReference>
<dbReference type="PANTHER" id="PTHR42949:SF3">
    <property type="entry name" value="ANAEROBIC GLYCEROL-3-PHOSPHATE DEHYDROGENASE SUBUNIT B"/>
    <property type="match status" value="1"/>
</dbReference>
<dbReference type="InterPro" id="IPR028261">
    <property type="entry name" value="DPD_II"/>
</dbReference>
<gene>
    <name evidence="6" type="ORF">IAD25_04610</name>
</gene>
<dbReference type="InterPro" id="IPR017900">
    <property type="entry name" value="4Fe4S_Fe_S_CS"/>
</dbReference>
<dbReference type="InterPro" id="IPR023753">
    <property type="entry name" value="FAD/NAD-binding_dom"/>
</dbReference>
<dbReference type="InterPro" id="IPR036188">
    <property type="entry name" value="FAD/NAD-bd_sf"/>
</dbReference>
<dbReference type="AlphaFoldDB" id="A0A9D1N761"/>
<keyword evidence="3" id="KW-0408">Iron</keyword>
<dbReference type="Gene3D" id="3.30.70.3270">
    <property type="match status" value="1"/>
</dbReference>
<reference evidence="6" key="2">
    <citation type="journal article" date="2021" name="PeerJ">
        <title>Extensive microbial diversity within the chicken gut microbiome revealed by metagenomics and culture.</title>
        <authorList>
            <person name="Gilroy R."/>
            <person name="Ravi A."/>
            <person name="Getino M."/>
            <person name="Pursley I."/>
            <person name="Horton D.L."/>
            <person name="Alikhan N.F."/>
            <person name="Baker D."/>
            <person name="Gharbi K."/>
            <person name="Hall N."/>
            <person name="Watson M."/>
            <person name="Adriaenssens E.M."/>
            <person name="Foster-Nyarko E."/>
            <person name="Jarju S."/>
            <person name="Secka A."/>
            <person name="Antonio M."/>
            <person name="Oren A."/>
            <person name="Chaudhuri R.R."/>
            <person name="La Ragione R."/>
            <person name="Hildebrand F."/>
            <person name="Pallen M.J."/>
        </authorList>
    </citation>
    <scope>NUCLEOTIDE SEQUENCE</scope>
    <source>
        <strain evidence="6">ChiSjej4B22-8349</strain>
    </source>
</reference>
<dbReference type="InterPro" id="IPR051691">
    <property type="entry name" value="Metab_Enz_Cyan_OpOx_G3PDH"/>
</dbReference>
<dbReference type="GO" id="GO:0046872">
    <property type="term" value="F:metal ion binding"/>
    <property type="evidence" value="ECO:0007669"/>
    <property type="project" value="UniProtKB-KW"/>
</dbReference>
<evidence type="ECO:0000313" key="6">
    <source>
        <dbReference type="EMBL" id="HIU95977.1"/>
    </source>
</evidence>
<sequence>MRFDLTVDKKAEASIDDRLCMNCGKCGEICPTGAIDEYRRTVCRLFPRGSWRGASAAVGGESAVSFREARRMAVETGCRESCPLGIVPQAIASLVKSGDVESAREMIEEKNPMPWVCASLCENPCGDQCARGRLIDEPLNMRGLEGYVLNSVGETMPKHVRRFDSEVAIIGGGPAGLAAAFRLSGAGYGVTVFEKDGSPGGALRWGVPDFRLSREKLTAETGRIAAAGVEIRCGYEIGRDHTLEDLRGQGFAACLIAVGASEGMTPQIPGGDAQGIYDAVRVMRQINGGEDEGIQLGERIAVIGRGRLVVNTARLLRRMGKIVTCAVVESDDEPEMSEGSFQAMVGEGIDLRTGAVAKQIISEGGQVKAVELVKAGYTMDGNGMRKLQIIKGSETNLFCDTVIFADGRRCAASELGNMETHPGGRVRVDERYRTNKDMIFACGDAIGQCGSVAEAMASGKAAAAEIDRTLRENFFPKRKTAVKNAPDSAIIYAENVRDMIPQTEDAVTDEDRINGTVDHTEDIMPLLRAAGIGKELERFSQLDEDGRPKRKIAVIGGGIAGMTAALDLAGEGYAPTILEKEHALGGSYRWLASCKRVDKELLDRETKKISDAGIDVVYGVAAGAFPNVKGLFSMGYEAVLFAIGESTGRRPPMKNVRCCGVFEIVSLMGKLLDNERVADVGKQVIVAGYDELAFDTARLLKQFCQQVTVLSPMSKGKLKASVASVAATLDEGVHLVTGAEPVEIEAQNGRLTGVKCRIKEKNMMLDITCDTLVLGGTQSPDTAAVATANPDLDMDDRGYIQTDDKLITSIYGVFAIGDFDMTSVEAGHAGAAAVKTFMESGEFRAVGKLREAEAPLTGASVKYEIFEGRGAAGNGQMEVGRRPLDKYRAEAEASRCMECGYCGETAGRCIGCGVCAEVCPVRAITFKAVATAGEEEVRS</sequence>
<reference evidence="6" key="1">
    <citation type="submission" date="2020-10" db="EMBL/GenBank/DDBJ databases">
        <authorList>
            <person name="Gilroy R."/>
        </authorList>
    </citation>
    <scope>NUCLEOTIDE SEQUENCE</scope>
    <source>
        <strain evidence="6">ChiSjej4B22-8349</strain>
    </source>
</reference>
<evidence type="ECO:0000256" key="4">
    <source>
        <dbReference type="ARBA" id="ARBA00023014"/>
    </source>
</evidence>
<dbReference type="InterPro" id="IPR009051">
    <property type="entry name" value="Helical_ferredxn"/>
</dbReference>